<organism evidence="3 4">
    <name type="scientific">Sphagnum jensenii</name>
    <dbReference type="NCBI Taxonomy" id="128206"/>
    <lineage>
        <taxon>Eukaryota</taxon>
        <taxon>Viridiplantae</taxon>
        <taxon>Streptophyta</taxon>
        <taxon>Embryophyta</taxon>
        <taxon>Bryophyta</taxon>
        <taxon>Sphagnophytina</taxon>
        <taxon>Sphagnopsida</taxon>
        <taxon>Sphagnales</taxon>
        <taxon>Sphagnaceae</taxon>
        <taxon>Sphagnum</taxon>
    </lineage>
</organism>
<keyword evidence="4" id="KW-1185">Reference proteome</keyword>
<feature type="region of interest" description="Disordered" evidence="2">
    <location>
        <begin position="310"/>
        <end position="340"/>
    </location>
</feature>
<dbReference type="PANTHER" id="PTHR34484:SF2">
    <property type="entry name" value="OS02G0832600 PROTEIN"/>
    <property type="match status" value="1"/>
</dbReference>
<dbReference type="Proteomes" id="UP001497444">
    <property type="component" value="Chromosome 5"/>
</dbReference>
<sequence length="545" mass="61546">MLYTVIIRRPNETTGLPGLRTLLQLMNETRRRMNERTNAGTSSPPPITAGSPSITPGGVSASLCVKIRWRTWQHQKEYISAVKYRLAVYHLPSDQRKLVRDRIIRSPAWKDETGVLRRALIRSRSTDFRIQLVLEVDTVVQMELLRRPVEHWNGYSLEGFAPFLGYGGDGVSSYKRKWDADGLKHIQKYGKKFKREQGQRQRYDTPSLKDLPRKKRNPFPRSRRSRRSRMEVPRTVPRAPFNDSSFLMKVRRAGGLEALVSPSPATSSRAAYHREDEGMVVEPPVAEPLGVGDGYGSMTGLIHLRAATADDGVSSSTTVDESSDIDCMPQQEEESSSLLSELDSVRKLEQRLDRDVSRFEMTLPSLSSEDNHNGAAESLEERVVRRDRDIAFLEDENLRLKERLFLMQQEVNEYQKRLLAARGGSHHDKEEVGELSVACSDLGSAQMWEQSGYGVYPTHRFQEQSGCGVHLLSLISCLFMTQSVGLDACMVGSDLANLVLCFTTWILGYLQLPGLPMTLSGLWPLIFAAMTPEACEALAWRTKWV</sequence>
<feature type="compositionally biased region" description="Low complexity" evidence="2">
    <location>
        <begin position="310"/>
        <end position="320"/>
    </location>
</feature>
<gene>
    <name evidence="3" type="ORF">CSSPJE1EN1_LOCUS18991</name>
</gene>
<feature type="coiled-coil region" evidence="1">
    <location>
        <begin position="376"/>
        <end position="417"/>
    </location>
</feature>
<feature type="compositionally biased region" description="Basic residues" evidence="2">
    <location>
        <begin position="212"/>
        <end position="227"/>
    </location>
</feature>
<evidence type="ECO:0000256" key="2">
    <source>
        <dbReference type="SAM" id="MobiDB-lite"/>
    </source>
</evidence>
<protein>
    <submittedName>
        <fullName evidence="3">Uncharacterized protein</fullName>
    </submittedName>
</protein>
<keyword evidence="1" id="KW-0175">Coiled coil</keyword>
<dbReference type="PANTHER" id="PTHR34484">
    <property type="entry name" value="OS02G0832600 PROTEIN"/>
    <property type="match status" value="1"/>
</dbReference>
<feature type="region of interest" description="Disordered" evidence="2">
    <location>
        <begin position="191"/>
        <end position="237"/>
    </location>
</feature>
<reference evidence="3" key="1">
    <citation type="submission" date="2024-02" db="EMBL/GenBank/DDBJ databases">
        <authorList>
            <consortium name="ELIXIR-Norway"/>
            <consortium name="Elixir Norway"/>
        </authorList>
    </citation>
    <scope>NUCLEOTIDE SEQUENCE</scope>
</reference>
<evidence type="ECO:0000313" key="3">
    <source>
        <dbReference type="EMBL" id="CAK9273513.1"/>
    </source>
</evidence>
<accession>A0ABP0X333</accession>
<dbReference type="EMBL" id="OZ020100">
    <property type="protein sequence ID" value="CAK9273513.1"/>
    <property type="molecule type" value="Genomic_DNA"/>
</dbReference>
<evidence type="ECO:0000313" key="4">
    <source>
        <dbReference type="Proteomes" id="UP001497444"/>
    </source>
</evidence>
<feature type="region of interest" description="Disordered" evidence="2">
    <location>
        <begin position="34"/>
        <end position="53"/>
    </location>
</feature>
<evidence type="ECO:0000256" key="1">
    <source>
        <dbReference type="SAM" id="Coils"/>
    </source>
</evidence>
<proteinExistence type="predicted"/>
<name>A0ABP0X333_9BRYO</name>